<evidence type="ECO:0000313" key="2">
    <source>
        <dbReference type="EMBL" id="RCL39042.1"/>
    </source>
</evidence>
<dbReference type="Pfam" id="PF00300">
    <property type="entry name" value="His_Phos_1"/>
    <property type="match status" value="1"/>
</dbReference>
<reference evidence="2 3" key="1">
    <citation type="journal article" date="2018" name="Microbiome">
        <title>Fine metagenomic profile of the Mediterranean stratified and mixed water columns revealed by assembly and recruitment.</title>
        <authorList>
            <person name="Haro-Moreno J.M."/>
            <person name="Lopez-Perez M."/>
            <person name="De La Torre J.R."/>
            <person name="Picazo A."/>
            <person name="Camacho A."/>
            <person name="Rodriguez-Valera F."/>
        </authorList>
    </citation>
    <scope>NUCLEOTIDE SEQUENCE [LARGE SCALE GENOMIC DNA]</scope>
    <source>
        <strain evidence="2">MED-G84</strain>
    </source>
</reference>
<comment type="caution">
    <text evidence="2">The sequence shown here is derived from an EMBL/GenBank/DDBJ whole genome shotgun (WGS) entry which is preliminary data.</text>
</comment>
<dbReference type="InterPro" id="IPR029033">
    <property type="entry name" value="His_PPase_superfam"/>
</dbReference>
<proteinExistence type="predicted"/>
<dbReference type="AlphaFoldDB" id="A0A368BQC5"/>
<name>A0A368BQC5_9GAMM</name>
<dbReference type="EMBL" id="QOPC01000005">
    <property type="protein sequence ID" value="RCL39042.1"/>
    <property type="molecule type" value="Genomic_DNA"/>
</dbReference>
<dbReference type="SUPFAM" id="SSF53254">
    <property type="entry name" value="Phosphoglycerate mutase-like"/>
    <property type="match status" value="1"/>
</dbReference>
<evidence type="ECO:0000313" key="3">
    <source>
        <dbReference type="Proteomes" id="UP000253032"/>
    </source>
</evidence>
<evidence type="ECO:0000256" key="1">
    <source>
        <dbReference type="PIRSR" id="PIRSR613078-2"/>
    </source>
</evidence>
<dbReference type="Proteomes" id="UP000253032">
    <property type="component" value="Unassembled WGS sequence"/>
</dbReference>
<feature type="binding site" evidence="1">
    <location>
        <position position="58"/>
    </location>
    <ligand>
        <name>substrate</name>
    </ligand>
</feature>
<dbReference type="Gene3D" id="3.40.50.1240">
    <property type="entry name" value="Phosphoglycerate mutase-like"/>
    <property type="match status" value="1"/>
</dbReference>
<accession>A0A368BQC5</accession>
<dbReference type="InterPro" id="IPR013078">
    <property type="entry name" value="His_Pase_superF_clade-1"/>
</dbReference>
<dbReference type="CDD" id="cd07067">
    <property type="entry name" value="HP_PGM_like"/>
    <property type="match status" value="1"/>
</dbReference>
<sequence>MKNLFLLRHAKSSWDNAALGDFDRPLSKRGISNAIQLSEYIQKHSISFDLVLSSPSERTQSTLDLVLNPFDPIPTTSLKESIYHASPSNLSQLIKELDDEINNLLIIGHNPGLHILTETLTNESIVKFPTCALAKITNFNHWKDIDAGILNLESLITPKELKHD</sequence>
<protein>
    <submittedName>
        <fullName evidence="2">Histidine phosphatase family protein</fullName>
    </submittedName>
</protein>
<dbReference type="SMART" id="SM00855">
    <property type="entry name" value="PGAM"/>
    <property type="match status" value="1"/>
</dbReference>
<dbReference type="PANTHER" id="PTHR47623:SF1">
    <property type="entry name" value="OS09G0287300 PROTEIN"/>
    <property type="match status" value="1"/>
</dbReference>
<dbReference type="PANTHER" id="PTHR47623">
    <property type="entry name" value="OS09G0287300 PROTEIN"/>
    <property type="match status" value="1"/>
</dbReference>
<organism evidence="2 3">
    <name type="scientific">SAR86 cluster bacterium</name>
    <dbReference type="NCBI Taxonomy" id="2030880"/>
    <lineage>
        <taxon>Bacteria</taxon>
        <taxon>Pseudomonadati</taxon>
        <taxon>Pseudomonadota</taxon>
        <taxon>Gammaproteobacteria</taxon>
        <taxon>SAR86 cluster</taxon>
    </lineage>
</organism>
<gene>
    <name evidence="2" type="ORF">DBW98_01565</name>
</gene>